<dbReference type="RefSeq" id="WP_180308670.1">
    <property type="nucleotide sequence ID" value="NZ_CP058952.1"/>
</dbReference>
<protein>
    <submittedName>
        <fullName evidence="2">Uncharacterized protein</fullName>
    </submittedName>
</protein>
<dbReference type="Proteomes" id="UP000510822">
    <property type="component" value="Chromosome"/>
</dbReference>
<evidence type="ECO:0000313" key="3">
    <source>
        <dbReference type="Proteomes" id="UP000510822"/>
    </source>
</evidence>
<dbReference type="PROSITE" id="PS51257">
    <property type="entry name" value="PROKAR_LIPOPROTEIN"/>
    <property type="match status" value="1"/>
</dbReference>
<organism evidence="2 3">
    <name type="scientific">Chitinibacter fontanus</name>
    <dbReference type="NCBI Taxonomy" id="1737446"/>
    <lineage>
        <taxon>Bacteria</taxon>
        <taxon>Pseudomonadati</taxon>
        <taxon>Pseudomonadota</taxon>
        <taxon>Betaproteobacteria</taxon>
        <taxon>Neisseriales</taxon>
        <taxon>Chitinibacteraceae</taxon>
        <taxon>Chitinibacter</taxon>
    </lineage>
</organism>
<keyword evidence="1" id="KW-0732">Signal</keyword>
<keyword evidence="3" id="KW-1185">Reference proteome</keyword>
<dbReference type="EMBL" id="CP058952">
    <property type="protein sequence ID" value="QLI81545.1"/>
    <property type="molecule type" value="Genomic_DNA"/>
</dbReference>
<dbReference type="KEGG" id="cfon:HZU75_08390"/>
<evidence type="ECO:0000313" key="2">
    <source>
        <dbReference type="EMBL" id="QLI81545.1"/>
    </source>
</evidence>
<evidence type="ECO:0000256" key="1">
    <source>
        <dbReference type="SAM" id="SignalP"/>
    </source>
</evidence>
<feature type="signal peptide" evidence="1">
    <location>
        <begin position="1"/>
        <end position="22"/>
    </location>
</feature>
<reference evidence="2 3" key="1">
    <citation type="journal article" date="2016" name="Int. J. Syst. Evol. Microbiol.">
        <title>Chitinibacter fontanus sp. nov., isolated from a spring.</title>
        <authorList>
            <person name="Sheu S.Y."/>
            <person name="Li Y.S."/>
            <person name="Young C.C."/>
            <person name="Chen W.M."/>
        </authorList>
    </citation>
    <scope>NUCLEOTIDE SEQUENCE [LARGE SCALE GENOMIC DNA]</scope>
    <source>
        <strain evidence="2 3">STM-7</strain>
    </source>
</reference>
<accession>A0A7D5ZCD8</accession>
<sequence>MSFFRPTLVLSLLIPLTLIGCAQPNGKPLITFMKNAQPLSGKWYGQVSCANGETDQLTLDLNGMTTGKISGAIAVQGRKNSGLYSVNGQFEQDGTLRLSPAQWLQKTGTPSSWNLSGKADDINAPSTIRGSIPECNGTFELARTPVGKTSSDKTAAAATKTTAMAAESAELIRSIIGKRVQVFTAAAVPADMQAIAILPQFGFTEVKRKGSKGFPSGQILDIGERKDEYANFTRLHYEVGKLNNDYWVLIFSNEWTYSPKWKNMQPSKYGEITDLVKIGPIDIERNQFWPIASVGNTYWNDNLNGSKMLLNGQSCGMDCGMFAVLPKPIIKRPKKKNSDINASYLWDAKMLNGHTWKLSPKGKLTPMVANSFQIIDENMDDID</sequence>
<gene>
    <name evidence="2" type="ORF">HZU75_08390</name>
</gene>
<dbReference type="AlphaFoldDB" id="A0A7D5ZCD8"/>
<name>A0A7D5ZCD8_9NEIS</name>
<feature type="chain" id="PRO_5028978910" evidence="1">
    <location>
        <begin position="23"/>
        <end position="383"/>
    </location>
</feature>
<proteinExistence type="predicted"/>